<dbReference type="AlphaFoldDB" id="K2MDV8"/>
<evidence type="ECO:0000256" key="6">
    <source>
        <dbReference type="SAM" id="MobiDB-lite"/>
    </source>
</evidence>
<sequence length="712" mass="77544">MNFKHIDKSGSSSLRALTPRTARGPSTRVSPDAATPRTARGVNTRVSPEAATPRGGSGPAPNLIVARGLYKVLEEVMHDRPPSTKPKSSQGSGQNSRPNFLFCYLCGMQFGSASLRIHQPQCYLKKLIEWERMDPSKRGPRPVDPETHEKEMKERIALGGATGIRGESGKLKGSELDRFNEVQIQDFNANMLVKCENCGRTFLPDRLEVHLRSCKPGAASASRPVTRSLAGQNAGDKGLARAQSASAGAFPSKKSRQAIPLEKGPSTPLASSAARTKGAREVVFSTQMKRVAWGNAEDSEPLEKDSPESTPQCANPTISTQDVTCNHDDGDGGVVAEAYCDGPASAASSATGATRSVSRSLTERTAKQLVSYEETAPSTTVDVAEENNETYKEVNDTNKHSAASLESKDGRKSESLFVEEDASTIDDDGRDDAPAAPTATAAHIASAPAASSPFDDFQALDDITAPERHAVKIPLNNVSRFKNVASRVRAGVHNKEELPRCRFCNRTFNANRLAKHEEVCLERNKPLLHRSSASAAHHPETTPAVHEEKKRNARDRPREAHTGSGLKRQVLVEEIPPAAPRAPGDVAEKSGHSPPQRKKETEAGNGSTEGTKMRFCFECGAKLIAGKQRFCAECGTKLQYVKRKKTKFLFFLFSRDSYMSFIPVLLIFFFAHVRLQSCMKSVDSSNWYVSSRRLSSIFVVLCFPKHHNCCNG</sequence>
<feature type="compositionally biased region" description="Polar residues" evidence="6">
    <location>
        <begin position="308"/>
        <end position="321"/>
    </location>
</feature>
<evidence type="ECO:0000313" key="9">
    <source>
        <dbReference type="EMBL" id="EKF33403.1"/>
    </source>
</evidence>
<reference evidence="9 10" key="1">
    <citation type="journal article" date="2012" name="BMC Genomics">
        <title>Comparative genomic analysis of human infective Trypanosoma cruzi lineages with the bat-restricted subspecies T. cruzi marinkellei.</title>
        <authorList>
            <person name="Franzen O."/>
            <person name="Talavera-Lopez C."/>
            <person name="Ochaya S."/>
            <person name="Butler C.E."/>
            <person name="Messenger L.A."/>
            <person name="Lewis M.D."/>
            <person name="Llewellyn M.S."/>
            <person name="Marinkelle C.J."/>
            <person name="Tyler K.M."/>
            <person name="Miles M.A."/>
            <person name="Andersson B."/>
        </authorList>
    </citation>
    <scope>NUCLEOTIDE SEQUENCE [LARGE SCALE GENOMIC DNA]</scope>
    <source>
        <strain evidence="9 10">B7</strain>
    </source>
</reference>
<name>K2MDV8_TRYCR</name>
<dbReference type="OrthoDB" id="265955at2759"/>
<feature type="compositionally biased region" description="Basic and acidic residues" evidence="6">
    <location>
        <begin position="537"/>
        <end position="561"/>
    </location>
</feature>
<evidence type="ECO:0000259" key="8">
    <source>
        <dbReference type="PROSITE" id="PS52027"/>
    </source>
</evidence>
<keyword evidence="4" id="KW-0862">Zinc</keyword>
<dbReference type="EMBL" id="AHKC01009266">
    <property type="protein sequence ID" value="EKF33403.1"/>
    <property type="molecule type" value="Genomic_DNA"/>
</dbReference>
<feature type="transmembrane region" description="Helical" evidence="7">
    <location>
        <begin position="648"/>
        <end position="671"/>
    </location>
</feature>
<proteinExistence type="predicted"/>
<feature type="compositionally biased region" description="Acidic residues" evidence="6">
    <location>
        <begin position="417"/>
        <end position="430"/>
    </location>
</feature>
<dbReference type="Gene3D" id="3.30.160.60">
    <property type="entry name" value="Classic Zinc Finger"/>
    <property type="match status" value="2"/>
</dbReference>
<gene>
    <name evidence="9" type="ORF">MOQ_002730</name>
</gene>
<keyword evidence="1" id="KW-0479">Metal-binding</keyword>
<feature type="region of interest" description="Disordered" evidence="6">
    <location>
        <begin position="216"/>
        <end position="278"/>
    </location>
</feature>
<keyword evidence="2" id="KW-0677">Repeat</keyword>
<dbReference type="InterPro" id="IPR049899">
    <property type="entry name" value="Znf_C2HC_C3H"/>
</dbReference>
<dbReference type="PANTHER" id="PTHR13555">
    <property type="entry name" value="C2H2 ZINC FINGER CGI-62-RELATED"/>
    <property type="match status" value="1"/>
</dbReference>
<feature type="region of interest" description="Disordered" evidence="6">
    <location>
        <begin position="294"/>
        <end position="321"/>
    </location>
</feature>
<evidence type="ECO:0000256" key="5">
    <source>
        <dbReference type="PROSITE-ProRule" id="PRU01371"/>
    </source>
</evidence>
<protein>
    <recommendedName>
        <fullName evidence="8">C2HC/C3H-type domain-containing protein</fullName>
    </recommendedName>
</protein>
<evidence type="ECO:0000313" key="10">
    <source>
        <dbReference type="Proteomes" id="UP000007350"/>
    </source>
</evidence>
<evidence type="ECO:0000256" key="4">
    <source>
        <dbReference type="ARBA" id="ARBA00022833"/>
    </source>
</evidence>
<feature type="domain" description="C2HC/C3H-type" evidence="8">
    <location>
        <begin position="191"/>
        <end position="220"/>
    </location>
</feature>
<evidence type="ECO:0000256" key="2">
    <source>
        <dbReference type="ARBA" id="ARBA00022737"/>
    </source>
</evidence>
<evidence type="ECO:0000256" key="7">
    <source>
        <dbReference type="SAM" id="Phobius"/>
    </source>
</evidence>
<keyword evidence="7" id="KW-0812">Transmembrane</keyword>
<feature type="domain" description="C2HC/C3H-type" evidence="8">
    <location>
        <begin position="497"/>
        <end position="526"/>
    </location>
</feature>
<feature type="compositionally biased region" description="Basic and acidic residues" evidence="6">
    <location>
        <begin position="586"/>
        <end position="602"/>
    </location>
</feature>
<keyword evidence="10" id="KW-1185">Reference proteome</keyword>
<comment type="caution">
    <text evidence="9">The sequence shown here is derived from an EMBL/GenBank/DDBJ whole genome shotgun (WGS) entry which is preliminary data.</text>
</comment>
<dbReference type="PROSITE" id="PS52027">
    <property type="entry name" value="ZF_C2HC_C3H"/>
    <property type="match status" value="2"/>
</dbReference>
<evidence type="ECO:0000256" key="1">
    <source>
        <dbReference type="ARBA" id="ARBA00022723"/>
    </source>
</evidence>
<keyword evidence="7" id="KW-1133">Transmembrane helix</keyword>
<organism evidence="9 10">
    <name type="scientific">Trypanosoma cruzi marinkellei</name>
    <dbReference type="NCBI Taxonomy" id="85056"/>
    <lineage>
        <taxon>Eukaryota</taxon>
        <taxon>Discoba</taxon>
        <taxon>Euglenozoa</taxon>
        <taxon>Kinetoplastea</taxon>
        <taxon>Metakinetoplastina</taxon>
        <taxon>Trypanosomatida</taxon>
        <taxon>Trypanosomatidae</taxon>
        <taxon>Trypanosoma</taxon>
        <taxon>Schizotrypanum</taxon>
    </lineage>
</organism>
<dbReference type="GO" id="GO:0008270">
    <property type="term" value="F:zinc ion binding"/>
    <property type="evidence" value="ECO:0007669"/>
    <property type="project" value="UniProtKB-KW"/>
</dbReference>
<evidence type="ECO:0000256" key="3">
    <source>
        <dbReference type="ARBA" id="ARBA00022771"/>
    </source>
</evidence>
<keyword evidence="7" id="KW-0472">Membrane</keyword>
<dbReference type="Proteomes" id="UP000007350">
    <property type="component" value="Unassembled WGS sequence"/>
</dbReference>
<feature type="region of interest" description="Disordered" evidence="6">
    <location>
        <begin position="1"/>
        <end position="62"/>
    </location>
</feature>
<keyword evidence="3 5" id="KW-0863">Zinc-finger</keyword>
<dbReference type="Pfam" id="PF13913">
    <property type="entry name" value="zf-C2HC_2"/>
    <property type="match status" value="3"/>
</dbReference>
<dbReference type="PANTHER" id="PTHR13555:SF68">
    <property type="entry name" value="ZINC FINGER PROTEIN 474"/>
    <property type="match status" value="1"/>
</dbReference>
<feature type="region of interest" description="Disordered" evidence="6">
    <location>
        <begin position="391"/>
        <end position="438"/>
    </location>
</feature>
<feature type="region of interest" description="Disordered" evidence="6">
    <location>
        <begin position="530"/>
        <end position="608"/>
    </location>
</feature>
<accession>K2MDV8</accession>
<dbReference type="InterPro" id="IPR026319">
    <property type="entry name" value="ZC2HC1A/B-like"/>
</dbReference>